<dbReference type="Pfam" id="PF03466">
    <property type="entry name" value="LysR_substrate"/>
    <property type="match status" value="1"/>
</dbReference>
<feature type="domain" description="HTH lysR-type" evidence="6">
    <location>
        <begin position="10"/>
        <end position="61"/>
    </location>
</feature>
<name>A0A2U1T894_9CORY</name>
<proteinExistence type="inferred from homology"/>
<dbReference type="GO" id="GO:0003677">
    <property type="term" value="F:DNA binding"/>
    <property type="evidence" value="ECO:0007669"/>
    <property type="project" value="UniProtKB-KW"/>
</dbReference>
<dbReference type="InterPro" id="IPR036390">
    <property type="entry name" value="WH_DNA-bd_sf"/>
</dbReference>
<keyword evidence="8" id="KW-1185">Reference proteome</keyword>
<dbReference type="AlphaFoldDB" id="A0A2U1T894"/>
<dbReference type="SUPFAM" id="SSF53850">
    <property type="entry name" value="Periplasmic binding protein-like II"/>
    <property type="match status" value="1"/>
</dbReference>
<evidence type="ECO:0000313" key="7">
    <source>
        <dbReference type="EMBL" id="PWC02213.1"/>
    </source>
</evidence>
<accession>A0A2U1T894</accession>
<dbReference type="FunFam" id="1.10.10.10:FF:000001">
    <property type="entry name" value="LysR family transcriptional regulator"/>
    <property type="match status" value="1"/>
</dbReference>
<dbReference type="KEGG" id="cyz:C3B44_10605"/>
<dbReference type="Gene3D" id="1.10.10.10">
    <property type="entry name" value="Winged helix-like DNA-binding domain superfamily/Winged helix DNA-binding domain"/>
    <property type="match status" value="1"/>
</dbReference>
<evidence type="ECO:0000256" key="5">
    <source>
        <dbReference type="ARBA" id="ARBA00023163"/>
    </source>
</evidence>
<evidence type="ECO:0000256" key="2">
    <source>
        <dbReference type="ARBA" id="ARBA00023015"/>
    </source>
</evidence>
<dbReference type="Gene3D" id="3.40.190.10">
    <property type="entry name" value="Periplasmic binding protein-like II"/>
    <property type="match status" value="2"/>
</dbReference>
<evidence type="ECO:0000256" key="4">
    <source>
        <dbReference type="ARBA" id="ARBA00023159"/>
    </source>
</evidence>
<dbReference type="PANTHER" id="PTHR30346:SF17">
    <property type="entry name" value="LYSR FAMILY TRANSCRIPTIONAL REGULATOR"/>
    <property type="match status" value="1"/>
</dbReference>
<dbReference type="InterPro" id="IPR000847">
    <property type="entry name" value="LysR_HTH_N"/>
</dbReference>
<dbReference type="PRINTS" id="PR00039">
    <property type="entry name" value="HTHLYSR"/>
</dbReference>
<dbReference type="EMBL" id="QEEZ01000005">
    <property type="protein sequence ID" value="PWC02213.1"/>
    <property type="molecule type" value="Genomic_DNA"/>
</dbReference>
<evidence type="ECO:0000259" key="6">
    <source>
        <dbReference type="PROSITE" id="PS50931"/>
    </source>
</evidence>
<evidence type="ECO:0000256" key="3">
    <source>
        <dbReference type="ARBA" id="ARBA00023125"/>
    </source>
</evidence>
<dbReference type="GO" id="GO:0032993">
    <property type="term" value="C:protein-DNA complex"/>
    <property type="evidence" value="ECO:0007669"/>
    <property type="project" value="TreeGrafter"/>
</dbReference>
<keyword evidence="3" id="KW-0238">DNA-binding</keyword>
<organism evidence="7 8">
    <name type="scientific">Corynebacterium yudongzhengii</name>
    <dbReference type="NCBI Taxonomy" id="2080740"/>
    <lineage>
        <taxon>Bacteria</taxon>
        <taxon>Bacillati</taxon>
        <taxon>Actinomycetota</taxon>
        <taxon>Actinomycetes</taxon>
        <taxon>Mycobacteriales</taxon>
        <taxon>Corynebacteriaceae</taxon>
        <taxon>Corynebacterium</taxon>
    </lineage>
</organism>
<comment type="similarity">
    <text evidence="1">Belongs to the LysR transcriptional regulatory family.</text>
</comment>
<dbReference type="InterPro" id="IPR036388">
    <property type="entry name" value="WH-like_DNA-bd_sf"/>
</dbReference>
<protein>
    <submittedName>
        <fullName evidence="7">LysR family transcriptional regulator</fullName>
    </submittedName>
</protein>
<evidence type="ECO:0000256" key="1">
    <source>
        <dbReference type="ARBA" id="ARBA00009437"/>
    </source>
</evidence>
<dbReference type="GO" id="GO:0003700">
    <property type="term" value="F:DNA-binding transcription factor activity"/>
    <property type="evidence" value="ECO:0007669"/>
    <property type="project" value="InterPro"/>
</dbReference>
<gene>
    <name evidence="7" type="ORF">DF222_03790</name>
</gene>
<dbReference type="CDD" id="cd08414">
    <property type="entry name" value="PBP2_LTTR_aromatics_like"/>
    <property type="match status" value="1"/>
</dbReference>
<keyword evidence="2" id="KW-0805">Transcription regulation</keyword>
<dbReference type="InterPro" id="IPR005119">
    <property type="entry name" value="LysR_subst-bd"/>
</dbReference>
<dbReference type="PANTHER" id="PTHR30346">
    <property type="entry name" value="TRANSCRIPTIONAL DUAL REGULATOR HCAR-RELATED"/>
    <property type="match status" value="1"/>
</dbReference>
<dbReference type="Pfam" id="PF00126">
    <property type="entry name" value="HTH_1"/>
    <property type="match status" value="1"/>
</dbReference>
<keyword evidence="4" id="KW-0010">Activator</keyword>
<comment type="caution">
    <text evidence="7">The sequence shown here is derived from an EMBL/GenBank/DDBJ whole genome shotgun (WGS) entry which is preliminary data.</text>
</comment>
<sequence>MHAVEVSEARAFLVLAEELHFGRAADRLNIAQPPLSRTIRQLERRLKVQLFDRSTRKVELTVAGAALVEPATKLVEAADAAVRAARDAAAGTTGVIALGFANASMRKTVTSIARAAQKYLPGVYLDLHSSLLSAQGLEKLVSGEIDCMIGRWNTVPAEVQVAHLFREEIVVVVSDTHPLARENRSSVAMSELAEEQWITLKSGPGAALQTKFSTLARRAGFIPSVRSTAPDSWTMMVLVAAGLGVAITLDTVRDNTNEDHLHYMALKEEDRYVDVQLAWKKENKNPAFHSLLEVVKGMPPECLR</sequence>
<evidence type="ECO:0000313" key="8">
    <source>
        <dbReference type="Proteomes" id="UP000244989"/>
    </source>
</evidence>
<dbReference type="PROSITE" id="PS50931">
    <property type="entry name" value="HTH_LYSR"/>
    <property type="match status" value="1"/>
</dbReference>
<dbReference type="Proteomes" id="UP000244989">
    <property type="component" value="Unassembled WGS sequence"/>
</dbReference>
<keyword evidence="5" id="KW-0804">Transcription</keyword>
<dbReference type="SUPFAM" id="SSF46785">
    <property type="entry name" value="Winged helix' DNA-binding domain"/>
    <property type="match status" value="1"/>
</dbReference>
<reference evidence="8" key="1">
    <citation type="submission" date="2018-04" db="EMBL/GenBank/DDBJ databases">
        <authorList>
            <person name="Liu S."/>
            <person name="Wang Z."/>
            <person name="Li J."/>
        </authorList>
    </citation>
    <scope>NUCLEOTIDE SEQUENCE [LARGE SCALE GENOMIC DNA]</scope>
    <source>
        <strain evidence="8">2189</strain>
    </source>
</reference>